<name>A0A1X0R564_RHIZD</name>
<organism evidence="11">
    <name type="scientific">Rhizopus microsporus var. microsporus</name>
    <dbReference type="NCBI Taxonomy" id="86635"/>
    <lineage>
        <taxon>Eukaryota</taxon>
        <taxon>Fungi</taxon>
        <taxon>Fungi incertae sedis</taxon>
        <taxon>Mucoromycota</taxon>
        <taxon>Mucoromycotina</taxon>
        <taxon>Mucoromycetes</taxon>
        <taxon>Mucorales</taxon>
        <taxon>Mucorineae</taxon>
        <taxon>Rhizopodaceae</taxon>
        <taxon>Rhizopus</taxon>
    </lineage>
</organism>
<evidence type="ECO:0000256" key="9">
    <source>
        <dbReference type="SAM" id="Phobius"/>
    </source>
</evidence>
<dbReference type="Gene3D" id="1.20.5.110">
    <property type="match status" value="1"/>
</dbReference>
<feature type="domain" description="T-SNARE coiled-coil homology" evidence="10">
    <location>
        <begin position="52"/>
        <end position="114"/>
    </location>
</feature>
<dbReference type="SUPFAM" id="SSF58038">
    <property type="entry name" value="SNARE fusion complex"/>
    <property type="match status" value="1"/>
</dbReference>
<dbReference type="Proteomes" id="UP000242414">
    <property type="component" value="Unassembled WGS sequence"/>
</dbReference>
<gene>
    <name evidence="11" type="ORF">BCV72DRAFT_304919</name>
</gene>
<evidence type="ECO:0000256" key="3">
    <source>
        <dbReference type="ARBA" id="ARBA00022692"/>
    </source>
</evidence>
<comment type="subcellular location">
    <subcellularLocation>
        <location evidence="8">Endomembrane system</location>
        <topology evidence="8">Single-pass type IV membrane protein</topology>
    </subcellularLocation>
    <subcellularLocation>
        <location evidence="1">Golgi apparatus membrane</location>
    </subcellularLocation>
</comment>
<proteinExistence type="predicted"/>
<sequence length="143" mass="16403">MSRQFGSRSVRSYQNLHNRTALLGDAKYDRSTPSPSREFDSVKVKMNDHELDYLESQNDEDISGLSAKVKILKNITGKIGEEIKYGNGLIDSMNNQFSNTGSILGKTMNNFKIMASKESGTMWCCLTLFIVCMVMFFYYWFFK</sequence>
<keyword evidence="6" id="KW-0333">Golgi apparatus</keyword>
<evidence type="ECO:0000256" key="5">
    <source>
        <dbReference type="ARBA" id="ARBA00022989"/>
    </source>
</evidence>
<evidence type="ECO:0000313" key="11">
    <source>
        <dbReference type="EMBL" id="ORE07078.1"/>
    </source>
</evidence>
<evidence type="ECO:0000256" key="4">
    <source>
        <dbReference type="ARBA" id="ARBA00022927"/>
    </source>
</evidence>
<dbReference type="PROSITE" id="PS50192">
    <property type="entry name" value="T_SNARE"/>
    <property type="match status" value="1"/>
</dbReference>
<accession>A0A1X0R564</accession>
<evidence type="ECO:0000256" key="2">
    <source>
        <dbReference type="ARBA" id="ARBA00022448"/>
    </source>
</evidence>
<evidence type="ECO:0000256" key="7">
    <source>
        <dbReference type="ARBA" id="ARBA00023136"/>
    </source>
</evidence>
<evidence type="ECO:0000256" key="8">
    <source>
        <dbReference type="ARBA" id="ARBA00046280"/>
    </source>
</evidence>
<dbReference type="AlphaFoldDB" id="A0A1X0R564"/>
<keyword evidence="2" id="KW-0813">Transport</keyword>
<dbReference type="EMBL" id="KV921910">
    <property type="protein sequence ID" value="ORE07078.1"/>
    <property type="molecule type" value="Genomic_DNA"/>
</dbReference>
<dbReference type="PANTHER" id="PTHR12791">
    <property type="entry name" value="GOLGI SNARE BET1-RELATED"/>
    <property type="match status" value="1"/>
</dbReference>
<dbReference type="GO" id="GO:0000139">
    <property type="term" value="C:Golgi membrane"/>
    <property type="evidence" value="ECO:0007669"/>
    <property type="project" value="UniProtKB-SubCell"/>
</dbReference>
<evidence type="ECO:0000256" key="1">
    <source>
        <dbReference type="ARBA" id="ARBA00004394"/>
    </source>
</evidence>
<protein>
    <recommendedName>
        <fullName evidence="10">t-SNARE coiled-coil homology domain-containing protein</fullName>
    </recommendedName>
</protein>
<dbReference type="InterPro" id="IPR039899">
    <property type="entry name" value="BET1_SNARE"/>
</dbReference>
<keyword evidence="5 9" id="KW-1133">Transmembrane helix</keyword>
<keyword evidence="3 9" id="KW-0812">Transmembrane</keyword>
<dbReference type="InterPro" id="IPR000727">
    <property type="entry name" value="T_SNARE_dom"/>
</dbReference>
<feature type="transmembrane region" description="Helical" evidence="9">
    <location>
        <begin position="120"/>
        <end position="141"/>
    </location>
</feature>
<dbReference type="CDD" id="cd15853">
    <property type="entry name" value="SNARE_Bet1"/>
    <property type="match status" value="1"/>
</dbReference>
<dbReference type="OrthoDB" id="261831at2759"/>
<evidence type="ECO:0000259" key="10">
    <source>
        <dbReference type="PROSITE" id="PS50192"/>
    </source>
</evidence>
<keyword evidence="4" id="KW-0653">Protein transport</keyword>
<evidence type="ECO:0000256" key="6">
    <source>
        <dbReference type="ARBA" id="ARBA00023034"/>
    </source>
</evidence>
<dbReference type="GO" id="GO:0015031">
    <property type="term" value="P:protein transport"/>
    <property type="evidence" value="ECO:0007669"/>
    <property type="project" value="UniProtKB-KW"/>
</dbReference>
<keyword evidence="7 9" id="KW-0472">Membrane</keyword>
<reference evidence="11" key="1">
    <citation type="journal article" date="2016" name="Proc. Natl. Acad. Sci. U.S.A.">
        <title>Lipid metabolic changes in an early divergent fungus govern the establishment of a mutualistic symbiosis with endobacteria.</title>
        <authorList>
            <person name="Lastovetsky O.A."/>
            <person name="Gaspar M.L."/>
            <person name="Mondo S.J."/>
            <person name="LaButti K.M."/>
            <person name="Sandor L."/>
            <person name="Grigoriev I.V."/>
            <person name="Henry S.A."/>
            <person name="Pawlowska T.E."/>
        </authorList>
    </citation>
    <scope>NUCLEOTIDE SEQUENCE [LARGE SCALE GENOMIC DNA]</scope>
    <source>
        <strain evidence="11">ATCC 52814</strain>
    </source>
</reference>
<dbReference type="VEuPathDB" id="FungiDB:BCV72DRAFT_304919"/>